<dbReference type="InterPro" id="IPR036236">
    <property type="entry name" value="Znf_C2H2_sf"/>
</dbReference>
<sequence length="258" mass="29203">MWELCRPSTFHQRSLLTFRWRATKVGPQRRDPTLLNAPSVGKRLRDLPGRAPHLKTHQRLHTGEKPYTCSYCSRGFSQKAGFNGTRPLSPAPGNALSNSDSVVVTHSAPCPTYCAHKAQESPENRRAHRRARRAGPPQQRSGRTHRGGRSRPGAQLRGVCCRTFVRSSYIRQRPYHCKVCNKTFVKMDTFVSHCDKHLRHKSAKRGSEYVKEKVVKPPMFVPLSRSPSPPLPSSSMVISSEVNTRSRTRAKIKIEMEV</sequence>
<reference evidence="8" key="1">
    <citation type="submission" date="2022-07" db="EMBL/GenBank/DDBJ databases">
        <title>Chromosome-level genome of Muraenolepis orangiensis.</title>
        <authorList>
            <person name="Kim J."/>
        </authorList>
    </citation>
    <scope>NUCLEOTIDE SEQUENCE</scope>
    <source>
        <strain evidence="8">KU_S4_2022</strain>
        <tissue evidence="8">Muscle</tissue>
    </source>
</reference>
<evidence type="ECO:0000256" key="3">
    <source>
        <dbReference type="ARBA" id="ARBA00022771"/>
    </source>
</evidence>
<dbReference type="InterPro" id="IPR050717">
    <property type="entry name" value="C2H2-ZF_Transcription_Reg"/>
</dbReference>
<dbReference type="OrthoDB" id="8922241at2759"/>
<comment type="caution">
    <text evidence="8">The sequence shown here is derived from an EMBL/GenBank/DDBJ whole genome shotgun (WGS) entry which is preliminary data.</text>
</comment>
<evidence type="ECO:0000256" key="6">
    <source>
        <dbReference type="SAM" id="MobiDB-lite"/>
    </source>
</evidence>
<accession>A0A9Q0DSP5</accession>
<protein>
    <recommendedName>
        <fullName evidence="7">C2H2-type domain-containing protein</fullName>
    </recommendedName>
</protein>
<dbReference type="EMBL" id="JANIIK010000113">
    <property type="protein sequence ID" value="KAJ3591932.1"/>
    <property type="molecule type" value="Genomic_DNA"/>
</dbReference>
<dbReference type="GO" id="GO:0008270">
    <property type="term" value="F:zinc ion binding"/>
    <property type="evidence" value="ECO:0007669"/>
    <property type="project" value="UniProtKB-KW"/>
</dbReference>
<organism evidence="8 9">
    <name type="scientific">Muraenolepis orangiensis</name>
    <name type="common">Patagonian moray cod</name>
    <dbReference type="NCBI Taxonomy" id="630683"/>
    <lineage>
        <taxon>Eukaryota</taxon>
        <taxon>Metazoa</taxon>
        <taxon>Chordata</taxon>
        <taxon>Craniata</taxon>
        <taxon>Vertebrata</taxon>
        <taxon>Euteleostomi</taxon>
        <taxon>Actinopterygii</taxon>
        <taxon>Neopterygii</taxon>
        <taxon>Teleostei</taxon>
        <taxon>Neoteleostei</taxon>
        <taxon>Acanthomorphata</taxon>
        <taxon>Zeiogadaria</taxon>
        <taxon>Gadariae</taxon>
        <taxon>Gadiformes</taxon>
        <taxon>Muraenolepidoidei</taxon>
        <taxon>Muraenolepididae</taxon>
        <taxon>Muraenolepis</taxon>
    </lineage>
</organism>
<proteinExistence type="predicted"/>
<evidence type="ECO:0000256" key="4">
    <source>
        <dbReference type="ARBA" id="ARBA00022833"/>
    </source>
</evidence>
<feature type="domain" description="C2H2-type" evidence="7">
    <location>
        <begin position="175"/>
        <end position="202"/>
    </location>
</feature>
<keyword evidence="4" id="KW-0862">Zinc</keyword>
<dbReference type="FunFam" id="3.30.160.60:FF:002343">
    <property type="entry name" value="Zinc finger protein 33A"/>
    <property type="match status" value="1"/>
</dbReference>
<dbReference type="InterPro" id="IPR013087">
    <property type="entry name" value="Znf_C2H2_type"/>
</dbReference>
<dbReference type="AlphaFoldDB" id="A0A9Q0DSP5"/>
<dbReference type="PANTHER" id="PTHR14196:SF12">
    <property type="entry name" value="ZINC FINGER PROTEIN 208-LIKE"/>
    <property type="match status" value="1"/>
</dbReference>
<dbReference type="SUPFAM" id="SSF57667">
    <property type="entry name" value="beta-beta-alpha zinc fingers"/>
    <property type="match status" value="2"/>
</dbReference>
<dbReference type="Gene3D" id="3.30.160.60">
    <property type="entry name" value="Classic Zinc Finger"/>
    <property type="match status" value="2"/>
</dbReference>
<dbReference type="GO" id="GO:0000977">
    <property type="term" value="F:RNA polymerase II transcription regulatory region sequence-specific DNA binding"/>
    <property type="evidence" value="ECO:0007669"/>
    <property type="project" value="TreeGrafter"/>
</dbReference>
<dbReference type="PROSITE" id="PS00028">
    <property type="entry name" value="ZINC_FINGER_C2H2_1"/>
    <property type="match status" value="1"/>
</dbReference>
<evidence type="ECO:0000313" key="9">
    <source>
        <dbReference type="Proteomes" id="UP001148018"/>
    </source>
</evidence>
<name>A0A9Q0DSP5_9TELE</name>
<evidence type="ECO:0000259" key="7">
    <source>
        <dbReference type="PROSITE" id="PS50157"/>
    </source>
</evidence>
<keyword evidence="1" id="KW-0479">Metal-binding</keyword>
<keyword evidence="2" id="KW-0677">Repeat</keyword>
<evidence type="ECO:0000313" key="8">
    <source>
        <dbReference type="EMBL" id="KAJ3591932.1"/>
    </source>
</evidence>
<evidence type="ECO:0000256" key="5">
    <source>
        <dbReference type="PROSITE-ProRule" id="PRU00042"/>
    </source>
</evidence>
<dbReference type="GO" id="GO:0000981">
    <property type="term" value="F:DNA-binding transcription factor activity, RNA polymerase II-specific"/>
    <property type="evidence" value="ECO:0007669"/>
    <property type="project" value="TreeGrafter"/>
</dbReference>
<dbReference type="PROSITE" id="PS50157">
    <property type="entry name" value="ZINC_FINGER_C2H2_2"/>
    <property type="match status" value="1"/>
</dbReference>
<keyword evidence="9" id="KW-1185">Reference proteome</keyword>
<evidence type="ECO:0000256" key="2">
    <source>
        <dbReference type="ARBA" id="ARBA00022737"/>
    </source>
</evidence>
<evidence type="ECO:0000256" key="1">
    <source>
        <dbReference type="ARBA" id="ARBA00022723"/>
    </source>
</evidence>
<dbReference type="PANTHER" id="PTHR14196">
    <property type="entry name" value="ODD-SKIPPED - RELATED"/>
    <property type="match status" value="1"/>
</dbReference>
<dbReference type="Proteomes" id="UP001148018">
    <property type="component" value="Unassembled WGS sequence"/>
</dbReference>
<dbReference type="GO" id="GO:0005634">
    <property type="term" value="C:nucleus"/>
    <property type="evidence" value="ECO:0007669"/>
    <property type="project" value="TreeGrafter"/>
</dbReference>
<keyword evidence="3 5" id="KW-0863">Zinc-finger</keyword>
<feature type="region of interest" description="Disordered" evidence="6">
    <location>
        <begin position="115"/>
        <end position="153"/>
    </location>
</feature>
<gene>
    <name evidence="8" type="ORF">NHX12_007062</name>
</gene>